<evidence type="ECO:0000313" key="2">
    <source>
        <dbReference type="EMBL" id="KAF1918810.1"/>
    </source>
</evidence>
<dbReference type="InterPro" id="IPR025337">
    <property type="entry name" value="Questin_oxidase-like"/>
</dbReference>
<evidence type="ECO:0000256" key="1">
    <source>
        <dbReference type="ARBA" id="ARBA00023002"/>
    </source>
</evidence>
<dbReference type="GO" id="GO:0016491">
    <property type="term" value="F:oxidoreductase activity"/>
    <property type="evidence" value="ECO:0007669"/>
    <property type="project" value="UniProtKB-KW"/>
</dbReference>
<dbReference type="OrthoDB" id="10004862at2759"/>
<dbReference type="Pfam" id="PF14027">
    <property type="entry name" value="Questin_oxidase"/>
    <property type="match status" value="1"/>
</dbReference>
<dbReference type="Proteomes" id="UP000800096">
    <property type="component" value="Unassembled WGS sequence"/>
</dbReference>
<reference evidence="2" key="1">
    <citation type="journal article" date="2020" name="Stud. Mycol.">
        <title>101 Dothideomycetes genomes: a test case for predicting lifestyles and emergence of pathogens.</title>
        <authorList>
            <person name="Haridas S."/>
            <person name="Albert R."/>
            <person name="Binder M."/>
            <person name="Bloem J."/>
            <person name="Labutti K."/>
            <person name="Salamov A."/>
            <person name="Andreopoulos B."/>
            <person name="Baker S."/>
            <person name="Barry K."/>
            <person name="Bills G."/>
            <person name="Bluhm B."/>
            <person name="Cannon C."/>
            <person name="Castanera R."/>
            <person name="Culley D."/>
            <person name="Daum C."/>
            <person name="Ezra D."/>
            <person name="Gonzalez J."/>
            <person name="Henrissat B."/>
            <person name="Kuo A."/>
            <person name="Liang C."/>
            <person name="Lipzen A."/>
            <person name="Lutzoni F."/>
            <person name="Magnuson J."/>
            <person name="Mondo S."/>
            <person name="Nolan M."/>
            <person name="Ohm R."/>
            <person name="Pangilinan J."/>
            <person name="Park H.-J."/>
            <person name="Ramirez L."/>
            <person name="Alfaro M."/>
            <person name="Sun H."/>
            <person name="Tritt A."/>
            <person name="Yoshinaga Y."/>
            <person name="Zwiers L.-H."/>
            <person name="Turgeon B."/>
            <person name="Goodwin S."/>
            <person name="Spatafora J."/>
            <person name="Crous P."/>
            <person name="Grigoriev I."/>
        </authorList>
    </citation>
    <scope>NUCLEOTIDE SEQUENCE</scope>
    <source>
        <strain evidence="2">HMLAC05119</strain>
    </source>
</reference>
<keyword evidence="3" id="KW-1185">Reference proteome</keyword>
<dbReference type="PANTHER" id="PTHR35870">
    <property type="entry name" value="PROTEIN, PUTATIVE (AFU_ORTHOLOGUE AFUA_5G03330)-RELATED"/>
    <property type="match status" value="1"/>
</dbReference>
<proteinExistence type="predicted"/>
<evidence type="ECO:0008006" key="4">
    <source>
        <dbReference type="Google" id="ProtNLM"/>
    </source>
</evidence>
<protein>
    <recommendedName>
        <fullName evidence="4">HypA-like protein</fullName>
    </recommendedName>
</protein>
<dbReference type="AlphaFoldDB" id="A0A6A5QVG0"/>
<organism evidence="2 3">
    <name type="scientific">Ampelomyces quisqualis</name>
    <name type="common">Powdery mildew agent</name>
    <dbReference type="NCBI Taxonomy" id="50730"/>
    <lineage>
        <taxon>Eukaryota</taxon>
        <taxon>Fungi</taxon>
        <taxon>Dikarya</taxon>
        <taxon>Ascomycota</taxon>
        <taxon>Pezizomycotina</taxon>
        <taxon>Dothideomycetes</taxon>
        <taxon>Pleosporomycetidae</taxon>
        <taxon>Pleosporales</taxon>
        <taxon>Pleosporineae</taxon>
        <taxon>Phaeosphaeriaceae</taxon>
        <taxon>Ampelomyces</taxon>
    </lineage>
</organism>
<dbReference type="PANTHER" id="PTHR35870:SF1">
    <property type="entry name" value="PROTEIN, PUTATIVE (AFU_ORTHOLOGUE AFUA_5G03330)-RELATED"/>
    <property type="match status" value="1"/>
</dbReference>
<gene>
    <name evidence="2" type="ORF">BDU57DRAFT_441313</name>
</gene>
<evidence type="ECO:0000313" key="3">
    <source>
        <dbReference type="Proteomes" id="UP000800096"/>
    </source>
</evidence>
<accession>A0A6A5QVG0</accession>
<dbReference type="EMBL" id="ML979133">
    <property type="protein sequence ID" value="KAF1918810.1"/>
    <property type="molecule type" value="Genomic_DNA"/>
</dbReference>
<sequence>MATGSRVYLEASQQPEFFVKSLTAESADRASQLLQVNHEKHHIFFNRSGFHNHIAHHLLTLFALNASPAEIQKGYDDNVSYQRPPEPLKESIVNDMHKPEKFKTYLGNEKYYHDFLVFFQKEIEAKSWQNVLNEYLFAEDDRANDMLCRLFAGFLHPIIHLGFGIEFQQPAIIAEALAQAAVHDSWMAPLFLGCEKAAEANRSNKKPHKTIVQLLEEARDDEVLSNAAHWEDGNKTREGIMKRAPEEMIKLASQYTVEESELDEKTAEMINAAGQSPFEPRMTVSDLSTVYYTGTAQKPPHQVKFDFFLMHCVNCSIFFSNFLCTANAFLTPPVKRRLLEWKVWSDIIMYVSQGCPALVLDEVTNYNPAKDSDWDGVIARVRALSDDGHTSKLVRALAHGQQACHAYQDSPGFMIKGDMWRKLGHMAMDSVEAGEPHWVRSCGFGKAWEHVPLREDARL</sequence>
<name>A0A6A5QVG0_AMPQU</name>
<keyword evidence="1" id="KW-0560">Oxidoreductase</keyword>